<evidence type="ECO:0000256" key="5">
    <source>
        <dbReference type="ARBA" id="ARBA00023143"/>
    </source>
</evidence>
<dbReference type="GO" id="GO:0009421">
    <property type="term" value="C:bacterial-type flagellum filament cap"/>
    <property type="evidence" value="ECO:0007669"/>
    <property type="project" value="InterPro"/>
</dbReference>
<keyword evidence="12" id="KW-0966">Cell projection</keyword>
<keyword evidence="4 8" id="KW-0175">Coiled coil</keyword>
<dbReference type="RefSeq" id="WP_092153551.1">
    <property type="nucleotide sequence ID" value="NZ_FNBX01000008.1"/>
</dbReference>
<name>A0A1G7MDC9_9BACT</name>
<organism evidence="12 13">
    <name type="scientific">Desulfovibrio legallii</name>
    <dbReference type="NCBI Taxonomy" id="571438"/>
    <lineage>
        <taxon>Bacteria</taxon>
        <taxon>Pseudomonadati</taxon>
        <taxon>Thermodesulfobacteriota</taxon>
        <taxon>Desulfovibrionia</taxon>
        <taxon>Desulfovibrionales</taxon>
        <taxon>Desulfovibrionaceae</taxon>
        <taxon>Desulfovibrio</taxon>
    </lineage>
</organism>
<evidence type="ECO:0000256" key="1">
    <source>
        <dbReference type="ARBA" id="ARBA00004365"/>
    </source>
</evidence>
<feature type="compositionally biased region" description="Polar residues" evidence="9">
    <location>
        <begin position="299"/>
        <end position="312"/>
    </location>
</feature>
<feature type="coiled-coil region" evidence="8">
    <location>
        <begin position="962"/>
        <end position="1014"/>
    </location>
</feature>
<dbReference type="InterPro" id="IPR003481">
    <property type="entry name" value="FliD_N"/>
</dbReference>
<evidence type="ECO:0000313" key="13">
    <source>
        <dbReference type="Proteomes" id="UP000199355"/>
    </source>
</evidence>
<evidence type="ECO:0000256" key="7">
    <source>
        <dbReference type="ARBA" id="ARBA00033192"/>
    </source>
</evidence>
<dbReference type="Pfam" id="PF07195">
    <property type="entry name" value="FliD_C"/>
    <property type="match status" value="1"/>
</dbReference>
<keyword evidence="13" id="KW-1185">Reference proteome</keyword>
<keyword evidence="5" id="KW-0975">Bacterial flagellum</keyword>
<comment type="subunit">
    <text evidence="3">Homopentamer.</text>
</comment>
<feature type="region of interest" description="Disordered" evidence="9">
    <location>
        <begin position="292"/>
        <end position="312"/>
    </location>
</feature>
<evidence type="ECO:0000259" key="11">
    <source>
        <dbReference type="Pfam" id="PF07195"/>
    </source>
</evidence>
<reference evidence="13" key="1">
    <citation type="submission" date="2016-10" db="EMBL/GenBank/DDBJ databases">
        <authorList>
            <person name="Varghese N."/>
            <person name="Submissions S."/>
        </authorList>
    </citation>
    <scope>NUCLEOTIDE SEQUENCE [LARGE SCALE GENOMIC DNA]</scope>
    <source>
        <strain evidence="13">KHC7</strain>
    </source>
</reference>
<feature type="domain" description="Flagellar hook-associated protein 2 N-terminal" evidence="10">
    <location>
        <begin position="19"/>
        <end position="112"/>
    </location>
</feature>
<gene>
    <name evidence="12" type="ORF">SAMN05192586_10897</name>
</gene>
<dbReference type="GO" id="GO:0071973">
    <property type="term" value="P:bacterial-type flagellum-dependent cell motility"/>
    <property type="evidence" value="ECO:0007669"/>
    <property type="project" value="TreeGrafter"/>
</dbReference>
<protein>
    <recommendedName>
        <fullName evidence="7">Filament cap protein</fullName>
    </recommendedName>
    <alternativeName>
        <fullName evidence="6">Flagellar cap protein</fullName>
    </alternativeName>
</protein>
<dbReference type="InterPro" id="IPR010809">
    <property type="entry name" value="FliD_C"/>
</dbReference>
<evidence type="ECO:0000256" key="8">
    <source>
        <dbReference type="SAM" id="Coils"/>
    </source>
</evidence>
<dbReference type="InterPro" id="IPR040026">
    <property type="entry name" value="FliD"/>
</dbReference>
<dbReference type="Pfam" id="PF02465">
    <property type="entry name" value="FliD_N"/>
    <property type="match status" value="1"/>
</dbReference>
<dbReference type="PANTHER" id="PTHR30288">
    <property type="entry name" value="FLAGELLAR CAP/ASSEMBLY PROTEIN FLID"/>
    <property type="match status" value="1"/>
</dbReference>
<dbReference type="GO" id="GO:0009424">
    <property type="term" value="C:bacterial-type flagellum hook"/>
    <property type="evidence" value="ECO:0007669"/>
    <property type="project" value="InterPro"/>
</dbReference>
<dbReference type="AlphaFoldDB" id="A0A1G7MDC9"/>
<proteinExistence type="inferred from homology"/>
<evidence type="ECO:0000256" key="9">
    <source>
        <dbReference type="SAM" id="MobiDB-lite"/>
    </source>
</evidence>
<keyword evidence="12" id="KW-0969">Cilium</keyword>
<dbReference type="GO" id="GO:0007155">
    <property type="term" value="P:cell adhesion"/>
    <property type="evidence" value="ECO:0007669"/>
    <property type="project" value="InterPro"/>
</dbReference>
<evidence type="ECO:0000256" key="3">
    <source>
        <dbReference type="ARBA" id="ARBA00011255"/>
    </source>
</evidence>
<evidence type="ECO:0000256" key="6">
    <source>
        <dbReference type="ARBA" id="ARBA00033074"/>
    </source>
</evidence>
<dbReference type="STRING" id="571438.SAMN05192586_10897"/>
<keyword evidence="12" id="KW-0282">Flagellum</keyword>
<comment type="similarity">
    <text evidence="2">Belongs to the FliD family.</text>
</comment>
<evidence type="ECO:0000313" key="12">
    <source>
        <dbReference type="EMBL" id="SDF59817.1"/>
    </source>
</evidence>
<sequence>MAISISGSNSISGLSGMDTDFDEVLAKLKEVESTQLNRLEAWKDDWNLRYEAFGEIISQVQTAQSVLADLANKNNFVSKNVTSSNENVVTAVASAAAQDVQHNITVSQMASNAIWANMHVYDSKTDIINDTGTTQEFSYTYAGTTRTLEIAPKTTLESFVNLINNDAENPGVKVSLVQTGSGYVFQMAGESTGEDNDLIVSDSSLVGMTSAGATSTWQTNSLLSLDASVTDPNQYAYDLLMEDGNWFTVTISGDKTNTDLVNQINAQTGRSVASLDENGALQLADVKAVYRRNTEEQSSRTPGSTTLGVGSNLNATLGTDTTVTFTLNDGAVSSTHEVALTADMTMKEALFQIAQAAGSSSAELTLNSNGGWEMNLANVSDLAFSSAAGITHTETAAELGTRLDDADALAADAKVTFKADMLDDALGGDNPDGSDFVYTIVKEDGSTQTLSIANTAKYSDLLAQLGGTQSTDSDGNTVVTLDGVTNFYLSTGSGGGMDGISVKTEANTQLAGTFVGTEAIDDEQPALNYTITLNGGEQVTVDGIASGSSIKDIYEKFSEALEGTGSTAKLVDADGNEWDGTDATGAYYLQISNVQSVSGPGVSGQVASSSVWNIQRAANARYTVDNWPIEMESSSNSVSDVLEGVVFSIQSTGTAQISVSTDIASVEESIQTFLDAVNSIIYTVQSYTAYDADKETTSNDPDDIGNDNYSASQLTSEKGGLLQGNYGVQLFSSRFSSLLGSAPPGFQSRTSASDLLSGDVLANLANMGIKTDTDENSDTYGLLVIAPDASIAAIQQMDQENYEDMINNNLEAVVDFFCSSGTGASTSSSFRYNSHVSGITQGGTYDVSYSVDAEGNIEHVYVGGVEATRDTSQPGYYYSVASGDARGLSLSIDDLSEGTHSGQIRIKEGLIPTVNSFLKSELTYNDVSVGTNATDSQIADAVYLKSQNGALMVLQANYKTIMENIDDKISKEQDRLELWESRQKTYFANLETLLSEYSSMQDQLESQIAQLSNSDD</sequence>
<dbReference type="EMBL" id="FNBX01000008">
    <property type="protein sequence ID" value="SDF59817.1"/>
    <property type="molecule type" value="Genomic_DNA"/>
</dbReference>
<accession>A0A1G7MDC9</accession>
<evidence type="ECO:0000256" key="2">
    <source>
        <dbReference type="ARBA" id="ARBA00009764"/>
    </source>
</evidence>
<comment type="subcellular location">
    <subcellularLocation>
        <location evidence="1">Bacterial flagellum</location>
    </subcellularLocation>
</comment>
<feature type="domain" description="Flagellar hook-associated protein 2 C-terminal" evidence="11">
    <location>
        <begin position="617"/>
        <end position="997"/>
    </location>
</feature>
<dbReference type="OrthoDB" id="5484186at2"/>
<dbReference type="Proteomes" id="UP000199355">
    <property type="component" value="Unassembled WGS sequence"/>
</dbReference>
<dbReference type="PANTHER" id="PTHR30288:SF0">
    <property type="entry name" value="FLAGELLAR HOOK-ASSOCIATED PROTEIN 2"/>
    <property type="match status" value="1"/>
</dbReference>
<evidence type="ECO:0000259" key="10">
    <source>
        <dbReference type="Pfam" id="PF02465"/>
    </source>
</evidence>
<evidence type="ECO:0000256" key="4">
    <source>
        <dbReference type="ARBA" id="ARBA00023054"/>
    </source>
</evidence>